<feature type="region of interest" description="Disordered" evidence="1">
    <location>
        <begin position="255"/>
        <end position="290"/>
    </location>
</feature>
<feature type="chain" id="PRO_5045206371" evidence="2">
    <location>
        <begin position="28"/>
        <end position="316"/>
    </location>
</feature>
<feature type="signal peptide" evidence="2">
    <location>
        <begin position="1"/>
        <end position="27"/>
    </location>
</feature>
<proteinExistence type="predicted"/>
<feature type="region of interest" description="Disordered" evidence="1">
    <location>
        <begin position="297"/>
        <end position="316"/>
    </location>
</feature>
<keyword evidence="4" id="KW-1185">Reference proteome</keyword>
<organism evidence="3 4">
    <name type="scientific">Lentinula lateritia</name>
    <dbReference type="NCBI Taxonomy" id="40482"/>
    <lineage>
        <taxon>Eukaryota</taxon>
        <taxon>Fungi</taxon>
        <taxon>Dikarya</taxon>
        <taxon>Basidiomycota</taxon>
        <taxon>Agaricomycotina</taxon>
        <taxon>Agaricomycetes</taxon>
        <taxon>Agaricomycetidae</taxon>
        <taxon>Agaricales</taxon>
        <taxon>Marasmiineae</taxon>
        <taxon>Omphalotaceae</taxon>
        <taxon>Lentinula</taxon>
    </lineage>
</organism>
<dbReference type="Proteomes" id="UP001150217">
    <property type="component" value="Unassembled WGS sequence"/>
</dbReference>
<protein>
    <submittedName>
        <fullName evidence="3">Uncharacterized protein</fullName>
    </submittedName>
</protein>
<gene>
    <name evidence="3" type="ORF">C8R41DRAFT_915653</name>
</gene>
<accession>A0ABQ8VRI9</accession>
<dbReference type="EMBL" id="JANVFT010000012">
    <property type="protein sequence ID" value="KAJ4498992.1"/>
    <property type="molecule type" value="Genomic_DNA"/>
</dbReference>
<reference evidence="3" key="1">
    <citation type="submission" date="2022-08" db="EMBL/GenBank/DDBJ databases">
        <title>A Global Phylogenomic Analysis of the Shiitake Genus Lentinula.</title>
        <authorList>
            <consortium name="DOE Joint Genome Institute"/>
            <person name="Sierra-Patev S."/>
            <person name="Min B."/>
            <person name="Naranjo-Ortiz M."/>
            <person name="Looney B."/>
            <person name="Konkel Z."/>
            <person name="Slot J.C."/>
            <person name="Sakamoto Y."/>
            <person name="Steenwyk J.L."/>
            <person name="Rokas A."/>
            <person name="Carro J."/>
            <person name="Camarero S."/>
            <person name="Ferreira P."/>
            <person name="Molpeceres G."/>
            <person name="Ruiz-Duenas F.J."/>
            <person name="Serrano A."/>
            <person name="Henrissat B."/>
            <person name="Drula E."/>
            <person name="Hughes K.W."/>
            <person name="Mata J.L."/>
            <person name="Ishikawa N.K."/>
            <person name="Vargas-Isla R."/>
            <person name="Ushijima S."/>
            <person name="Smith C.A."/>
            <person name="Ahrendt S."/>
            <person name="Andreopoulos W."/>
            <person name="He G."/>
            <person name="Labutti K."/>
            <person name="Lipzen A."/>
            <person name="Ng V."/>
            <person name="Riley R."/>
            <person name="Sandor L."/>
            <person name="Barry K."/>
            <person name="Martinez A.T."/>
            <person name="Xiao Y."/>
            <person name="Gibbons J.G."/>
            <person name="Terashima K."/>
            <person name="Grigoriev I.V."/>
            <person name="Hibbett D.S."/>
        </authorList>
    </citation>
    <scope>NUCLEOTIDE SEQUENCE</scope>
    <source>
        <strain evidence="3">RHP3577 ss4</strain>
    </source>
</reference>
<sequence>MLLLPRSCARSHSLLVLFLSTILGTFAIPLAPCESPSTIPELKPRSNKLEVSLQLQRRDSAGNRLPFIFEKNRKDPGHPGVVLLLPDDNWFILLSRVQEISAKKDPTTEHWRIHRKAVTTNRSGLSLGKAVFQYTKDKSYFYEALDNLPPQPSPYGALHMVIEYMSGRMKMDEYPLPATFEYEDQENNWQQIFLAMTRPTRENQYPHTSYVKLAPGVTLNRGRELNHPRKNGGITATWPFVGTVLEDVPHVQQEAVPSKGKHKQFLPGNASPWDESQEPNDGYPVTTQSHAGKFLPWDSKLWDESQEPKNASRYAN</sequence>
<evidence type="ECO:0000256" key="1">
    <source>
        <dbReference type="SAM" id="MobiDB-lite"/>
    </source>
</evidence>
<evidence type="ECO:0000256" key="2">
    <source>
        <dbReference type="SAM" id="SignalP"/>
    </source>
</evidence>
<evidence type="ECO:0000313" key="3">
    <source>
        <dbReference type="EMBL" id="KAJ4498992.1"/>
    </source>
</evidence>
<keyword evidence="2" id="KW-0732">Signal</keyword>
<name>A0ABQ8VRI9_9AGAR</name>
<comment type="caution">
    <text evidence="3">The sequence shown here is derived from an EMBL/GenBank/DDBJ whole genome shotgun (WGS) entry which is preliminary data.</text>
</comment>
<evidence type="ECO:0000313" key="4">
    <source>
        <dbReference type="Proteomes" id="UP001150217"/>
    </source>
</evidence>